<protein>
    <submittedName>
        <fullName evidence="1">Uncharacterized protein</fullName>
    </submittedName>
</protein>
<organism evidence="1 2">
    <name type="scientific">Thermoanaerobacterium thermosaccharolyticum</name>
    <name type="common">Clostridium thermosaccharolyticum</name>
    <dbReference type="NCBI Taxonomy" id="1517"/>
    <lineage>
        <taxon>Bacteria</taxon>
        <taxon>Bacillati</taxon>
        <taxon>Bacillota</taxon>
        <taxon>Clostridia</taxon>
        <taxon>Thermoanaerobacterales</taxon>
        <taxon>Thermoanaerobacteraceae</taxon>
        <taxon>Thermoanaerobacterium</taxon>
    </lineage>
</organism>
<sequence>MIKNNISNDIRQLIYQIYSDDDLSDIRGNIVEDIVFNFRYNNTQIKKERQCVPFYNGEEINTEFDDRILGSDSLTNFDVGFWNDDNFIELIECKCSIKNFLSKKDINKIIYMNDIYLKLKKLTQNANVFLFGLEIDENDTTELNARIFELYKREFENLISILNRSGYYKKLSFNFLGRNSLNV</sequence>
<dbReference type="AlphaFoldDB" id="A0A231VMT7"/>
<evidence type="ECO:0000313" key="2">
    <source>
        <dbReference type="Proteomes" id="UP000215301"/>
    </source>
</evidence>
<proteinExistence type="predicted"/>
<comment type="caution">
    <text evidence="1">The sequence shown here is derived from an EMBL/GenBank/DDBJ whole genome shotgun (WGS) entry which is preliminary data.</text>
</comment>
<name>A0A231VMT7_THETR</name>
<evidence type="ECO:0000313" key="1">
    <source>
        <dbReference type="EMBL" id="OXT09520.1"/>
    </source>
</evidence>
<dbReference type="RefSeq" id="WP_094043251.1">
    <property type="nucleotide sequence ID" value="NZ_NKHD01000002.1"/>
</dbReference>
<dbReference type="EMBL" id="NKHD01000002">
    <property type="protein sequence ID" value="OXT09520.1"/>
    <property type="molecule type" value="Genomic_DNA"/>
</dbReference>
<dbReference type="Proteomes" id="UP000215301">
    <property type="component" value="Unassembled WGS sequence"/>
</dbReference>
<accession>A0A231VMT7</accession>
<gene>
    <name evidence="1" type="ORF">CE561_00720</name>
</gene>
<reference evidence="1 2" key="1">
    <citation type="submission" date="2017-06" db="EMBL/GenBank/DDBJ databases">
        <title>Isolation and characterization of a thermophilic and butanogenic Thermoanaerobacterium thermosaccharolyticum M5 capable of efficient degradation of hemicellulose.</title>
        <authorList>
            <person name="Xin F."/>
            <person name="Jiang Y."/>
        </authorList>
    </citation>
    <scope>NUCLEOTIDE SEQUENCE [LARGE SCALE GENOMIC DNA]</scope>
    <source>
        <strain evidence="1 2">M5</strain>
    </source>
</reference>